<dbReference type="PANTHER" id="PTHR15459:SF3">
    <property type="entry name" value="POLYAMINE-MODULATED FACTOR 1"/>
    <property type="match status" value="1"/>
</dbReference>
<dbReference type="InterPro" id="IPR007128">
    <property type="entry name" value="PMF1/Nnf1"/>
</dbReference>
<reference evidence="12" key="1">
    <citation type="journal article" date="2017" name="Parasit. Vectors">
        <title>Sialotranscriptomics of Rhipicephalus zambeziensis reveals intricate expression profiles of secretory proteins and suggests tight temporal transcriptional regulation during blood-feeding.</title>
        <authorList>
            <person name="de Castro M.H."/>
            <person name="de Klerk D."/>
            <person name="Pienaar R."/>
            <person name="Rees D.J.G."/>
            <person name="Mans B.J."/>
        </authorList>
    </citation>
    <scope>NUCLEOTIDE SEQUENCE</scope>
    <source>
        <tissue evidence="12">Salivary glands</tissue>
    </source>
</reference>
<keyword evidence="3" id="KW-0158">Chromosome</keyword>
<dbReference type="Pfam" id="PF03980">
    <property type="entry name" value="Nnf1"/>
    <property type="match status" value="1"/>
</dbReference>
<evidence type="ECO:0000256" key="1">
    <source>
        <dbReference type="ARBA" id="ARBA00004123"/>
    </source>
</evidence>
<dbReference type="AlphaFoldDB" id="A0A224YND9"/>
<dbReference type="GO" id="GO:0007059">
    <property type="term" value="P:chromosome segregation"/>
    <property type="evidence" value="ECO:0007669"/>
    <property type="project" value="TreeGrafter"/>
</dbReference>
<evidence type="ECO:0000256" key="9">
    <source>
        <dbReference type="ARBA" id="ARBA00023328"/>
    </source>
</evidence>
<accession>A0A224YND9</accession>
<evidence type="ECO:0000256" key="10">
    <source>
        <dbReference type="SAM" id="Coils"/>
    </source>
</evidence>
<keyword evidence="7" id="KW-0539">Nucleus</keyword>
<dbReference type="GO" id="GO:0000444">
    <property type="term" value="C:MIS12/MIND type complex"/>
    <property type="evidence" value="ECO:0007669"/>
    <property type="project" value="InterPro"/>
</dbReference>
<feature type="coiled-coil region" evidence="10">
    <location>
        <begin position="116"/>
        <end position="157"/>
    </location>
</feature>
<evidence type="ECO:0000256" key="5">
    <source>
        <dbReference type="ARBA" id="ARBA00022776"/>
    </source>
</evidence>
<evidence type="ECO:0000256" key="6">
    <source>
        <dbReference type="ARBA" id="ARBA00022838"/>
    </source>
</evidence>
<evidence type="ECO:0000256" key="2">
    <source>
        <dbReference type="ARBA" id="ARBA00004629"/>
    </source>
</evidence>
<feature type="region of interest" description="Disordered" evidence="11">
    <location>
        <begin position="164"/>
        <end position="187"/>
    </location>
</feature>
<dbReference type="EMBL" id="GFPF01004607">
    <property type="protein sequence ID" value="MAA15753.1"/>
    <property type="molecule type" value="Transcribed_RNA"/>
</dbReference>
<keyword evidence="8" id="KW-0131">Cell cycle</keyword>
<feature type="compositionally biased region" description="Basic and acidic residues" evidence="11">
    <location>
        <begin position="177"/>
        <end position="187"/>
    </location>
</feature>
<evidence type="ECO:0000256" key="8">
    <source>
        <dbReference type="ARBA" id="ARBA00023306"/>
    </source>
</evidence>
<evidence type="ECO:0000313" key="12">
    <source>
        <dbReference type="EMBL" id="MAA15753.1"/>
    </source>
</evidence>
<evidence type="ECO:0000256" key="4">
    <source>
        <dbReference type="ARBA" id="ARBA00022618"/>
    </source>
</evidence>
<comment type="subcellular location">
    <subcellularLocation>
        <location evidence="2">Chromosome</location>
        <location evidence="2">Centromere</location>
        <location evidence="2">Kinetochore</location>
    </subcellularLocation>
    <subcellularLocation>
        <location evidence="1">Nucleus</location>
    </subcellularLocation>
</comment>
<dbReference type="PANTHER" id="PTHR15459">
    <property type="entry name" value="POLYAMINE-MODULATED FACTOR 1"/>
    <property type="match status" value="1"/>
</dbReference>
<keyword evidence="4" id="KW-0132">Cell division</keyword>
<organism evidence="12">
    <name type="scientific">Rhipicephalus zambeziensis</name>
    <dbReference type="NCBI Taxonomy" id="60191"/>
    <lineage>
        <taxon>Eukaryota</taxon>
        <taxon>Metazoa</taxon>
        <taxon>Ecdysozoa</taxon>
        <taxon>Arthropoda</taxon>
        <taxon>Chelicerata</taxon>
        <taxon>Arachnida</taxon>
        <taxon>Acari</taxon>
        <taxon>Parasitiformes</taxon>
        <taxon>Ixodida</taxon>
        <taxon>Ixodoidea</taxon>
        <taxon>Ixodidae</taxon>
        <taxon>Rhipicephalinae</taxon>
        <taxon>Rhipicephalus</taxon>
        <taxon>Rhipicephalus</taxon>
    </lineage>
</organism>
<dbReference type="GO" id="GO:0005634">
    <property type="term" value="C:nucleus"/>
    <property type="evidence" value="ECO:0007669"/>
    <property type="project" value="UniProtKB-SubCell"/>
</dbReference>
<evidence type="ECO:0000256" key="3">
    <source>
        <dbReference type="ARBA" id="ARBA00022454"/>
    </source>
</evidence>
<protein>
    <submittedName>
        <fullName evidence="12">Polyamine-modulated factor 1</fullName>
    </submittedName>
</protein>
<name>A0A224YND9_9ACAR</name>
<keyword evidence="9" id="KW-0137">Centromere</keyword>
<keyword evidence="5" id="KW-0498">Mitosis</keyword>
<evidence type="ECO:0000256" key="7">
    <source>
        <dbReference type="ARBA" id="ARBA00023242"/>
    </source>
</evidence>
<keyword evidence="6" id="KW-0995">Kinetochore</keyword>
<proteinExistence type="predicted"/>
<keyword evidence="10" id="KW-0175">Coiled coil</keyword>
<evidence type="ECO:0000256" key="11">
    <source>
        <dbReference type="SAM" id="MobiDB-lite"/>
    </source>
</evidence>
<sequence length="187" mass="21546">MDGQCCERTEKCLRAVDKASKDLCEKFRQRCLHALQSPEHRKHGIEKSSLEKCINSLADQLLSHMSAESKAIVDDLKLDEKFRSLSNLIEEQEKYKGTPAWRPSGNPDEDVQDHLRQLYERHVKDMTAALKKSEEKTNALEAQVAEGNKELQRISAEIDFTVAKLEKQQPTNKRRKTDAQEEWHDTS</sequence>
<dbReference type="GO" id="GO:0051301">
    <property type="term" value="P:cell division"/>
    <property type="evidence" value="ECO:0007669"/>
    <property type="project" value="UniProtKB-KW"/>
</dbReference>